<dbReference type="OrthoDB" id="3696803at2"/>
<dbReference type="RefSeq" id="WP_144065607.1">
    <property type="nucleotide sequence ID" value="NZ_FWYC01000014.1"/>
</dbReference>
<feature type="region of interest" description="Disordered" evidence="1">
    <location>
        <begin position="48"/>
        <end position="80"/>
    </location>
</feature>
<gene>
    <name evidence="2" type="ORF">SAMN05660733_06159</name>
</gene>
<protein>
    <recommendedName>
        <fullName evidence="4">FXSXX-COOH protein</fullName>
    </recommendedName>
</protein>
<dbReference type="AlphaFoldDB" id="A0A1W2FHC0"/>
<evidence type="ECO:0000313" key="2">
    <source>
        <dbReference type="EMBL" id="SMD21062.1"/>
    </source>
</evidence>
<proteinExistence type="predicted"/>
<accession>A0A1W2FHC0</accession>
<evidence type="ECO:0000313" key="3">
    <source>
        <dbReference type="Proteomes" id="UP000192840"/>
    </source>
</evidence>
<reference evidence="3" key="1">
    <citation type="submission" date="2017-04" db="EMBL/GenBank/DDBJ databases">
        <authorList>
            <person name="Varghese N."/>
            <person name="Submissions S."/>
        </authorList>
    </citation>
    <scope>NUCLEOTIDE SEQUENCE [LARGE SCALE GENOMIC DNA]</scope>
    <source>
        <strain evidence="3">DSM 44073</strain>
    </source>
</reference>
<dbReference type="EMBL" id="FWYC01000014">
    <property type="protein sequence ID" value="SMD21062.1"/>
    <property type="molecule type" value="Genomic_DNA"/>
</dbReference>
<feature type="compositionally biased region" description="Basic and acidic residues" evidence="1">
    <location>
        <begin position="65"/>
        <end position="74"/>
    </location>
</feature>
<evidence type="ECO:0000256" key="1">
    <source>
        <dbReference type="SAM" id="MobiDB-lite"/>
    </source>
</evidence>
<sequence length="80" mass="8412">MEEAPEVNCALVDLTGICLDELRHTTDGSVAASVRAVLLDVADPGARAARMTDSGGDSVCTGSRMPERRGERKPVPLITC</sequence>
<organism evidence="2 3">
    <name type="scientific">Lentzea albidocapillata</name>
    <dbReference type="NCBI Taxonomy" id="40571"/>
    <lineage>
        <taxon>Bacteria</taxon>
        <taxon>Bacillati</taxon>
        <taxon>Actinomycetota</taxon>
        <taxon>Actinomycetes</taxon>
        <taxon>Pseudonocardiales</taxon>
        <taxon>Pseudonocardiaceae</taxon>
        <taxon>Lentzea</taxon>
    </lineage>
</organism>
<evidence type="ECO:0008006" key="4">
    <source>
        <dbReference type="Google" id="ProtNLM"/>
    </source>
</evidence>
<name>A0A1W2FHC0_9PSEU</name>
<keyword evidence="3" id="KW-1185">Reference proteome</keyword>
<dbReference type="Proteomes" id="UP000192840">
    <property type="component" value="Unassembled WGS sequence"/>
</dbReference>